<dbReference type="InterPro" id="IPR050956">
    <property type="entry name" value="2C_system_His_kinase"/>
</dbReference>
<gene>
    <name evidence="7" type="ORF">KCU76_g9034</name>
</gene>
<comment type="caution">
    <text evidence="7">The sequence shown here is derived from an EMBL/GenBank/DDBJ whole genome shotgun (WGS) entry which is preliminary data.</text>
</comment>
<evidence type="ECO:0000256" key="2">
    <source>
        <dbReference type="PROSITE-ProRule" id="PRU00169"/>
    </source>
</evidence>
<dbReference type="InterPro" id="IPR011006">
    <property type="entry name" value="CheY-like_superfamily"/>
</dbReference>
<evidence type="ECO:0000259" key="5">
    <source>
        <dbReference type="PROSITE" id="PS50112"/>
    </source>
</evidence>
<feature type="modified residue" description="4-aspartylphosphate" evidence="2">
    <location>
        <position position="1024"/>
    </location>
</feature>
<sequence>MLSEPSLGGLPPELDLLIQLAVDDNRPTVILNSSGSHPTCVFKNLAFQHALAHVPSHALEDWIFAESSTTCVTKATPAMNLANREWIKKKLGESYIVIYCKHVFVCPPAEPKDHDSLDSMLHDWINFPDQVPINPWIRYLLDYDWSKTAIGAISGPRLDQWPIQLRELLVSFMHCPQPRMIYWGPDLIQFYNEPASKIFGAGHAAALGNKQADIWGQELYADTTELIRRSWEEGQSVYSKARMIPHERDGFPEESYFDWFLLPFTGSDGRWIASVNCFNEVTSEILRRNREDVSFEFLQKTTHAVDLSSLWLEFLNIMDEVADDIAYTLLYTVQHNAAVSNEEKQYRLFGSSGLTSQKAFEDPSNELIEVFEQAEVGETVIALTNKDFLPELGILIPGYGPVTSAFAFTVVDVKGSAQGSVVIGINPRRPVDDSLKRFIDSLSEMLLKAVIILQSPSDQRKLLQADADLGHRLQLEKLTRQLSIATLKNEKNHETFSRMAEDAPIGMFIYHGNGVPIYINDSFLELLGTTREDFMEAAKTGNPWRNCIHPDDEEFGKEAWQAVTESREVQVFQFRVKAGTESSPTRARWLEIVVFPQRDENDVLLTFQGYLIDITTKKITEALMTERLNAAIDTKRKAQNFIDMISHEMRNPLSSIIQLTESITCVPAEDLPPEVFDTVTDAAHTISICALHMKVIIDEVLDFSKLDSNLLVLAPERTRPREVLEKALKMFEAEMKSSDIKTEVEQLPSDCSVDDVLCDPSRLLQIIINLITNALKFTRNSNTRRITLAYGLFSAPPSAQDCGVEFIEPRKKDFDETETVSAMLSAHDIDDDAENVYLMFSVTDTGCGLTSEESQLLFQRFAQAPKTYKQYGGSGLGLFISRELVELQKGQIGLHSEPSIGSRFAFYIQAKHAARRSRAGSVASVESTISVRNLPHSVGGPFDVVKVLEKIDVVPQVRSLVKDMHILLVEDNLINSKVMAKQLRKLGCEVDVAENGLEALNHLSKTTYLSSTKEATPLSLILLDVEMPIMDGLTCIRRIRALEQSGEIIGHVPVIAITANARNEQIAAAIEAGMDSVVTKPFTIKDLVPQMEALVDMWSGYG</sequence>
<proteinExistence type="predicted"/>
<dbReference type="PROSITE" id="PS50113">
    <property type="entry name" value="PAC"/>
    <property type="match status" value="1"/>
</dbReference>
<dbReference type="Gene3D" id="1.10.287.130">
    <property type="match status" value="1"/>
</dbReference>
<dbReference type="EMBL" id="JAHFXF010000365">
    <property type="protein sequence ID" value="KAG9689229.1"/>
    <property type="molecule type" value="Genomic_DNA"/>
</dbReference>
<dbReference type="PROSITE" id="PS50112">
    <property type="entry name" value="PAS"/>
    <property type="match status" value="1"/>
</dbReference>
<dbReference type="InterPro" id="IPR004358">
    <property type="entry name" value="Sig_transdc_His_kin-like_C"/>
</dbReference>
<feature type="domain" description="PAC" evidence="6">
    <location>
        <begin position="570"/>
        <end position="626"/>
    </location>
</feature>
<feature type="domain" description="Response regulatory" evidence="4">
    <location>
        <begin position="965"/>
        <end position="1095"/>
    </location>
</feature>
<organism evidence="7 8">
    <name type="scientific">Aureobasidium melanogenum</name>
    <name type="common">Aureobasidium pullulans var. melanogenum</name>
    <dbReference type="NCBI Taxonomy" id="46634"/>
    <lineage>
        <taxon>Eukaryota</taxon>
        <taxon>Fungi</taxon>
        <taxon>Dikarya</taxon>
        <taxon>Ascomycota</taxon>
        <taxon>Pezizomycotina</taxon>
        <taxon>Dothideomycetes</taxon>
        <taxon>Dothideomycetidae</taxon>
        <taxon>Dothideales</taxon>
        <taxon>Saccotheciaceae</taxon>
        <taxon>Aureobasidium</taxon>
    </lineage>
</organism>
<dbReference type="SMART" id="SM00448">
    <property type="entry name" value="REC"/>
    <property type="match status" value="1"/>
</dbReference>
<dbReference type="SMART" id="SM00388">
    <property type="entry name" value="HisKA"/>
    <property type="match status" value="1"/>
</dbReference>
<reference evidence="7" key="1">
    <citation type="journal article" date="2021" name="J Fungi (Basel)">
        <title>Virulence traits and population genomics of the black yeast Aureobasidium melanogenum.</title>
        <authorList>
            <person name="Cernosa A."/>
            <person name="Sun X."/>
            <person name="Gostincar C."/>
            <person name="Fang C."/>
            <person name="Gunde-Cimerman N."/>
            <person name="Song Z."/>
        </authorList>
    </citation>
    <scope>NUCLEOTIDE SEQUENCE</scope>
    <source>
        <strain evidence="7">EXF-9911</strain>
    </source>
</reference>
<evidence type="ECO:0000259" key="6">
    <source>
        <dbReference type="PROSITE" id="PS50113"/>
    </source>
</evidence>
<dbReference type="InterPro" id="IPR013655">
    <property type="entry name" value="PAS_fold_3"/>
</dbReference>
<dbReference type="Gene3D" id="3.40.50.2300">
    <property type="match status" value="1"/>
</dbReference>
<dbReference type="PROSITE" id="PS50110">
    <property type="entry name" value="RESPONSE_REGULATORY"/>
    <property type="match status" value="1"/>
</dbReference>
<dbReference type="InterPro" id="IPR035965">
    <property type="entry name" value="PAS-like_dom_sf"/>
</dbReference>
<dbReference type="InterPro" id="IPR036890">
    <property type="entry name" value="HATPase_C_sf"/>
</dbReference>
<dbReference type="InterPro" id="IPR001789">
    <property type="entry name" value="Sig_transdc_resp-reg_receiver"/>
</dbReference>
<dbReference type="Pfam" id="PF02518">
    <property type="entry name" value="HATPase_c"/>
    <property type="match status" value="1"/>
</dbReference>
<name>A0A9P8EG86_AURME</name>
<evidence type="ECO:0000313" key="8">
    <source>
        <dbReference type="Proteomes" id="UP000779574"/>
    </source>
</evidence>
<protein>
    <submittedName>
        <fullName evidence="7">Histidine kinase</fullName>
    </submittedName>
</protein>
<dbReference type="InterPro" id="IPR003594">
    <property type="entry name" value="HATPase_dom"/>
</dbReference>
<keyword evidence="7" id="KW-0808">Transferase</keyword>
<evidence type="ECO:0000256" key="1">
    <source>
        <dbReference type="ARBA" id="ARBA00022553"/>
    </source>
</evidence>
<dbReference type="SUPFAM" id="SSF47384">
    <property type="entry name" value="Homodimeric domain of signal transducing histidine kinase"/>
    <property type="match status" value="1"/>
</dbReference>
<dbReference type="InterPro" id="IPR000700">
    <property type="entry name" value="PAS-assoc_C"/>
</dbReference>
<dbReference type="OrthoDB" id="60033at2759"/>
<dbReference type="SMART" id="SM00387">
    <property type="entry name" value="HATPase_c"/>
    <property type="match status" value="1"/>
</dbReference>
<dbReference type="CDD" id="cd00130">
    <property type="entry name" value="PAS"/>
    <property type="match status" value="1"/>
</dbReference>
<dbReference type="GO" id="GO:0000155">
    <property type="term" value="F:phosphorelay sensor kinase activity"/>
    <property type="evidence" value="ECO:0007669"/>
    <property type="project" value="InterPro"/>
</dbReference>
<reference evidence="7" key="2">
    <citation type="submission" date="2021-08" db="EMBL/GenBank/DDBJ databases">
        <authorList>
            <person name="Gostincar C."/>
            <person name="Sun X."/>
            <person name="Song Z."/>
            <person name="Gunde-Cimerman N."/>
        </authorList>
    </citation>
    <scope>NUCLEOTIDE SEQUENCE</scope>
    <source>
        <strain evidence="7">EXF-9911</strain>
    </source>
</reference>
<dbReference type="PROSITE" id="PS50109">
    <property type="entry name" value="HIS_KIN"/>
    <property type="match status" value="1"/>
</dbReference>
<dbReference type="PANTHER" id="PTHR43719">
    <property type="entry name" value="TWO-COMPONENT HISTIDINE KINASE"/>
    <property type="match status" value="1"/>
</dbReference>
<keyword evidence="1 2" id="KW-0597">Phosphoprotein</keyword>
<dbReference type="Proteomes" id="UP000779574">
    <property type="component" value="Unassembled WGS sequence"/>
</dbReference>
<dbReference type="SUPFAM" id="SSF55874">
    <property type="entry name" value="ATPase domain of HSP90 chaperone/DNA topoisomerase II/histidine kinase"/>
    <property type="match status" value="1"/>
</dbReference>
<dbReference type="CDD" id="cd17546">
    <property type="entry name" value="REC_hyHK_CKI1_RcsC-like"/>
    <property type="match status" value="1"/>
</dbReference>
<evidence type="ECO:0000313" key="7">
    <source>
        <dbReference type="EMBL" id="KAG9689229.1"/>
    </source>
</evidence>
<dbReference type="Pfam" id="PF00072">
    <property type="entry name" value="Response_reg"/>
    <property type="match status" value="1"/>
</dbReference>
<dbReference type="PANTHER" id="PTHR43719:SF30">
    <property type="entry name" value="TWO-COMPONENT SYSTEM RESPONSE REGULATOR"/>
    <property type="match status" value="1"/>
</dbReference>
<dbReference type="CDD" id="cd00082">
    <property type="entry name" value="HisKA"/>
    <property type="match status" value="1"/>
</dbReference>
<dbReference type="Pfam" id="PF00512">
    <property type="entry name" value="HisKA"/>
    <property type="match status" value="1"/>
</dbReference>
<dbReference type="Gene3D" id="3.30.565.10">
    <property type="entry name" value="Histidine kinase-like ATPase, C-terminal domain"/>
    <property type="match status" value="1"/>
</dbReference>
<accession>A0A9P8EG86</accession>
<dbReference type="InterPro" id="IPR003661">
    <property type="entry name" value="HisK_dim/P_dom"/>
</dbReference>
<dbReference type="Pfam" id="PF08447">
    <property type="entry name" value="PAS_3"/>
    <property type="match status" value="1"/>
</dbReference>
<dbReference type="InterPro" id="IPR036097">
    <property type="entry name" value="HisK_dim/P_sf"/>
</dbReference>
<feature type="domain" description="PAS" evidence="5">
    <location>
        <begin position="492"/>
        <end position="567"/>
    </location>
</feature>
<feature type="non-terminal residue" evidence="7">
    <location>
        <position position="1"/>
    </location>
</feature>
<dbReference type="SUPFAM" id="SSF52172">
    <property type="entry name" value="CheY-like"/>
    <property type="match status" value="1"/>
</dbReference>
<dbReference type="Gene3D" id="3.30.450.20">
    <property type="entry name" value="PAS domain"/>
    <property type="match status" value="2"/>
</dbReference>
<dbReference type="PRINTS" id="PR00344">
    <property type="entry name" value="BCTRLSENSOR"/>
</dbReference>
<evidence type="ECO:0000259" key="4">
    <source>
        <dbReference type="PROSITE" id="PS50110"/>
    </source>
</evidence>
<dbReference type="SUPFAM" id="SSF55785">
    <property type="entry name" value="PYP-like sensor domain (PAS domain)"/>
    <property type="match status" value="1"/>
</dbReference>
<dbReference type="AlphaFoldDB" id="A0A9P8EG86"/>
<dbReference type="NCBIfam" id="TIGR00229">
    <property type="entry name" value="sensory_box"/>
    <property type="match status" value="1"/>
</dbReference>
<dbReference type="InterPro" id="IPR005467">
    <property type="entry name" value="His_kinase_dom"/>
</dbReference>
<evidence type="ECO:0000259" key="3">
    <source>
        <dbReference type="PROSITE" id="PS50109"/>
    </source>
</evidence>
<keyword evidence="7" id="KW-0418">Kinase</keyword>
<dbReference type="SMART" id="SM00091">
    <property type="entry name" value="PAS"/>
    <property type="match status" value="1"/>
</dbReference>
<dbReference type="InterPro" id="IPR000014">
    <property type="entry name" value="PAS"/>
</dbReference>
<feature type="domain" description="Histidine kinase" evidence="3">
    <location>
        <begin position="644"/>
        <end position="912"/>
    </location>
</feature>